<accession>A0A4Y2NYD4</accession>
<dbReference type="Proteomes" id="UP000499080">
    <property type="component" value="Unassembled WGS sequence"/>
</dbReference>
<protein>
    <submittedName>
        <fullName evidence="1">Uncharacterized protein</fullName>
    </submittedName>
</protein>
<evidence type="ECO:0000313" key="2">
    <source>
        <dbReference type="Proteomes" id="UP000499080"/>
    </source>
</evidence>
<reference evidence="1 2" key="1">
    <citation type="journal article" date="2019" name="Sci. Rep.">
        <title>Orb-weaving spider Araneus ventricosus genome elucidates the spidroin gene catalogue.</title>
        <authorList>
            <person name="Kono N."/>
            <person name="Nakamura H."/>
            <person name="Ohtoshi R."/>
            <person name="Moran D.A.P."/>
            <person name="Shinohara A."/>
            <person name="Yoshida Y."/>
            <person name="Fujiwara M."/>
            <person name="Mori M."/>
            <person name="Tomita M."/>
            <person name="Arakawa K."/>
        </authorList>
    </citation>
    <scope>NUCLEOTIDE SEQUENCE [LARGE SCALE GENOMIC DNA]</scope>
</reference>
<sequence>MWGFTHTSTLPRARWPCRYRGYTKSAPTNSKSRVISQVEFSEDRIACGTVNHTAVNYSEKDYSELREMKFDLHPKRRREKF</sequence>
<keyword evidence="2" id="KW-1185">Reference proteome</keyword>
<organism evidence="1 2">
    <name type="scientific">Araneus ventricosus</name>
    <name type="common">Orbweaver spider</name>
    <name type="synonym">Epeira ventricosa</name>
    <dbReference type="NCBI Taxonomy" id="182803"/>
    <lineage>
        <taxon>Eukaryota</taxon>
        <taxon>Metazoa</taxon>
        <taxon>Ecdysozoa</taxon>
        <taxon>Arthropoda</taxon>
        <taxon>Chelicerata</taxon>
        <taxon>Arachnida</taxon>
        <taxon>Araneae</taxon>
        <taxon>Araneomorphae</taxon>
        <taxon>Entelegynae</taxon>
        <taxon>Araneoidea</taxon>
        <taxon>Araneidae</taxon>
        <taxon>Araneus</taxon>
    </lineage>
</organism>
<name>A0A4Y2NYD4_ARAVE</name>
<evidence type="ECO:0000313" key="1">
    <source>
        <dbReference type="EMBL" id="GBN43017.1"/>
    </source>
</evidence>
<proteinExistence type="predicted"/>
<gene>
    <name evidence="1" type="ORF">AVEN_21260_1</name>
</gene>
<dbReference type="EMBL" id="BGPR01009904">
    <property type="protein sequence ID" value="GBN43017.1"/>
    <property type="molecule type" value="Genomic_DNA"/>
</dbReference>
<comment type="caution">
    <text evidence="1">The sequence shown here is derived from an EMBL/GenBank/DDBJ whole genome shotgun (WGS) entry which is preliminary data.</text>
</comment>
<dbReference type="AlphaFoldDB" id="A0A4Y2NYD4"/>